<dbReference type="InterPro" id="IPR001283">
    <property type="entry name" value="CRISP-related"/>
</dbReference>
<dbReference type="Pfam" id="PF00188">
    <property type="entry name" value="CAP"/>
    <property type="match status" value="1"/>
</dbReference>
<dbReference type="SMART" id="SM00198">
    <property type="entry name" value="SCP"/>
    <property type="match status" value="1"/>
</dbReference>
<dbReference type="EMBL" id="FP929126">
    <property type="protein sequence ID" value="CBX94906.1"/>
    <property type="molecule type" value="Genomic_DNA"/>
</dbReference>
<evidence type="ECO:0000313" key="3">
    <source>
        <dbReference type="Proteomes" id="UP000002668"/>
    </source>
</evidence>
<dbReference type="InterPro" id="IPR014044">
    <property type="entry name" value="CAP_dom"/>
</dbReference>
<dbReference type="VEuPathDB" id="FungiDB:LEMA_P113210.1"/>
<dbReference type="GO" id="GO:0005576">
    <property type="term" value="C:extracellular region"/>
    <property type="evidence" value="ECO:0007669"/>
    <property type="project" value="InterPro"/>
</dbReference>
<dbReference type="PANTHER" id="PTHR10334">
    <property type="entry name" value="CYSTEINE-RICH SECRETORY PROTEIN-RELATED"/>
    <property type="match status" value="1"/>
</dbReference>
<dbReference type="Proteomes" id="UP000002668">
    <property type="component" value="Genome"/>
</dbReference>
<dbReference type="PROSITE" id="PS01009">
    <property type="entry name" value="CRISP_1"/>
    <property type="match status" value="1"/>
</dbReference>
<proteinExistence type="predicted"/>
<dbReference type="AlphaFoldDB" id="E4ZUW9"/>
<name>E4ZUW9_LEPMJ</name>
<dbReference type="PRINTS" id="PR00837">
    <property type="entry name" value="V5TPXLIKE"/>
</dbReference>
<sequence length="160" mass="18003">MTAILGQSTPVPQSMWPIYANETQFRQTVLTWTNAYRARHNTPYLTWDNTLATYAQNWTNQCIWAHSNPTASGQYGENLATNVQTPAAAVQYWADEAALPQTGHFTQLVWNASQIVGCSRTYCGATPDAPGRAYGWFMACEYWPRGNIRGRFLTNVFLPS</sequence>
<organism evidence="3">
    <name type="scientific">Leptosphaeria maculans (strain JN3 / isolate v23.1.3 / race Av1-4-5-6-7-8)</name>
    <name type="common">Blackleg fungus</name>
    <name type="synonym">Phoma lingam</name>
    <dbReference type="NCBI Taxonomy" id="985895"/>
    <lineage>
        <taxon>Eukaryota</taxon>
        <taxon>Fungi</taxon>
        <taxon>Dikarya</taxon>
        <taxon>Ascomycota</taxon>
        <taxon>Pezizomycotina</taxon>
        <taxon>Dothideomycetes</taxon>
        <taxon>Pleosporomycetidae</taxon>
        <taxon>Pleosporales</taxon>
        <taxon>Pleosporineae</taxon>
        <taxon>Leptosphaeriaceae</taxon>
        <taxon>Plenodomus</taxon>
        <taxon>Plenodomus lingam/Leptosphaeria maculans species complex</taxon>
    </lineage>
</organism>
<dbReference type="HOGENOM" id="CLU_035730_6_3_1"/>
<dbReference type="InterPro" id="IPR035940">
    <property type="entry name" value="CAP_sf"/>
</dbReference>
<dbReference type="SUPFAM" id="SSF55797">
    <property type="entry name" value="PR-1-like"/>
    <property type="match status" value="1"/>
</dbReference>
<keyword evidence="3" id="KW-1185">Reference proteome</keyword>
<dbReference type="InParanoid" id="E4ZUW9"/>
<protein>
    <recommendedName>
        <fullName evidence="1">SCP domain-containing protein</fullName>
    </recommendedName>
</protein>
<dbReference type="InterPro" id="IPR018244">
    <property type="entry name" value="Allrgn_V5/Tpx1_CS"/>
</dbReference>
<gene>
    <name evidence="2" type="ORF">LEMA_P113210.1</name>
</gene>
<feature type="domain" description="SCP" evidence="1">
    <location>
        <begin position="24"/>
        <end position="150"/>
    </location>
</feature>
<dbReference type="OMA" id="NPGHYEQ"/>
<reference evidence="3" key="1">
    <citation type="journal article" date="2011" name="Nat. Commun.">
        <title>Effector diversification within compartments of the Leptosphaeria maculans genome affected by Repeat-Induced Point mutations.</title>
        <authorList>
            <person name="Rouxel T."/>
            <person name="Grandaubert J."/>
            <person name="Hane J.K."/>
            <person name="Hoede C."/>
            <person name="van de Wouw A.P."/>
            <person name="Couloux A."/>
            <person name="Dominguez V."/>
            <person name="Anthouard V."/>
            <person name="Bally P."/>
            <person name="Bourras S."/>
            <person name="Cozijnsen A.J."/>
            <person name="Ciuffetti L.M."/>
            <person name="Degrave A."/>
            <person name="Dilmaghani A."/>
            <person name="Duret L."/>
            <person name="Fudal I."/>
            <person name="Goodwin S.B."/>
            <person name="Gout L."/>
            <person name="Glaser N."/>
            <person name="Linglin J."/>
            <person name="Kema G.H.J."/>
            <person name="Lapalu N."/>
            <person name="Lawrence C.B."/>
            <person name="May K."/>
            <person name="Meyer M."/>
            <person name="Ollivier B."/>
            <person name="Poulain J."/>
            <person name="Schoch C.L."/>
            <person name="Simon A."/>
            <person name="Spatafora J.W."/>
            <person name="Stachowiak A."/>
            <person name="Turgeon B.G."/>
            <person name="Tyler B.M."/>
            <person name="Vincent D."/>
            <person name="Weissenbach J."/>
            <person name="Amselem J."/>
            <person name="Quesneville H."/>
            <person name="Oliver R.P."/>
            <person name="Wincker P."/>
            <person name="Balesdent M.-H."/>
            <person name="Howlett B.J."/>
        </authorList>
    </citation>
    <scope>NUCLEOTIDE SEQUENCE [LARGE SCALE GENOMIC DNA]</scope>
    <source>
        <strain evidence="3">JN3 / isolate v23.1.3 / race Av1-4-5-6-7-8</strain>
    </source>
</reference>
<dbReference type="eggNOG" id="KOG3017">
    <property type="taxonomic scope" value="Eukaryota"/>
</dbReference>
<accession>E4ZUW9</accession>
<dbReference type="STRING" id="985895.E4ZUW9"/>
<evidence type="ECO:0000259" key="1">
    <source>
        <dbReference type="SMART" id="SM00198"/>
    </source>
</evidence>
<dbReference type="OrthoDB" id="337038at2759"/>
<dbReference type="Gene3D" id="3.40.33.10">
    <property type="entry name" value="CAP"/>
    <property type="match status" value="1"/>
</dbReference>
<evidence type="ECO:0000313" key="2">
    <source>
        <dbReference type="EMBL" id="CBX94906.1"/>
    </source>
</evidence>